<feature type="compositionally biased region" description="Polar residues" evidence="2">
    <location>
        <begin position="199"/>
        <end position="210"/>
    </location>
</feature>
<feature type="coiled-coil region" evidence="1">
    <location>
        <begin position="908"/>
        <end position="935"/>
    </location>
</feature>
<gene>
    <name evidence="3" type="ORF">UCREL1_8295</name>
</gene>
<feature type="compositionally biased region" description="Acidic residues" evidence="2">
    <location>
        <begin position="1121"/>
        <end position="1131"/>
    </location>
</feature>
<evidence type="ECO:0000256" key="1">
    <source>
        <dbReference type="SAM" id="Coils"/>
    </source>
</evidence>
<feature type="region of interest" description="Disordered" evidence="2">
    <location>
        <begin position="1090"/>
        <end position="1181"/>
    </location>
</feature>
<dbReference type="OrthoDB" id="4752449at2759"/>
<feature type="region of interest" description="Disordered" evidence="2">
    <location>
        <begin position="614"/>
        <end position="654"/>
    </location>
</feature>
<evidence type="ECO:0000256" key="2">
    <source>
        <dbReference type="SAM" id="MobiDB-lite"/>
    </source>
</evidence>
<feature type="compositionally biased region" description="Basic and acidic residues" evidence="2">
    <location>
        <begin position="85"/>
        <end position="94"/>
    </location>
</feature>
<accession>M7SK70</accession>
<evidence type="ECO:0000313" key="4">
    <source>
        <dbReference type="Proteomes" id="UP000012174"/>
    </source>
</evidence>
<feature type="region of interest" description="Disordered" evidence="2">
    <location>
        <begin position="1066"/>
        <end position="1085"/>
    </location>
</feature>
<feature type="compositionally biased region" description="Acidic residues" evidence="2">
    <location>
        <begin position="1171"/>
        <end position="1181"/>
    </location>
</feature>
<dbReference type="Proteomes" id="UP000012174">
    <property type="component" value="Unassembled WGS sequence"/>
</dbReference>
<sequence>MLGPFLSGTPNPGLAALESEPEASSKEKAVVMRLQKALEEIKQARLAEANRTTTTSQGGQTTKPKTPVPEEEIVHFPSPRQHCSRSPEEKEKTHATLRTLLSQLEAAMPESDRTAPFGYKETLATLKGKNRAAATQKESSSNVEDSTRSSETDTETSVSSLEDLERSDTLPLDPGSHSHSSREEAKALGVKAGDGMDASSDNAPAGTQSEELVVEADPALWRSEFLCQRLFIHRLCQALLAHGIRIGVEYTPNPLPGIKHRFVNVSSVEMSAPGDGEVLKHKLLEVDSNSAKPTDGEGSGNDAAVQVSRKGLFSQHDLEALVNDPQAQEALRDVIIVELARHGITVNAQFNNNEVILRLTGITNGPVRDTGYLNRVQELLWERTPTFRQDLRSKWGRVQQLLAEKAAWFSEPYPFSGDYFDIVRNVGNKTCTATFSGPEEQLLRDVRQILYASGIFTHFNEARTSLAFEDVEDDIDCLSIAIRCALLYKKAVLKLDGALHNAYTITLHNHSSIRSSSSSSSNEPAFPEKYRGKWLPRDRENDERRFYEAFRATLQDYRNIIKRRVGAISELLADYEEKKTACLKTGNTMALKSLLSTALKNTIAAREASSFSSALTSSIPAHPPPPPPQPHPRGSQPHEGRFPRRRRGNAEREGPPVVVVDELLHEISFKEVQVWEWRAKHAKQAAEVGAVRNSEADLRRTVAYLQVHQAAFRGQAEDLEGQLRCEKGRAADLETQVRTRDKELREGRQATAAAEARAQRLNGLVQEREGEVYSLQVQLATLQQQQQSYARDDMWTPLPDSNGGGTTAAIRVFETYPDGVSVVSRVDAENFSSALCTLLERRLAPQEQENENVSVNVNESGSESESDIGGESVTRENPEDDIAVQIVSDDLKSQKDAEYILIRRTREVAKLRIELGEAQRKNEELTRQLASSERSHTQAAVQLADVEMALAQEKGATRHLEGELEDLASLSNALEVQLMDHLQVTEIQRYQQTSDVRPRSSSVVEQRILRSWDESTTGFGLQDSLHPSYSYRRRPATMPIESPESYMPDFMQIPLLPWNESPEYLRQFTPTPQLPQPPVTPMASPVVRPLAESGEQSSSSSSSSPGSEEEGSEHVTTESESSSDDDDDDDASSFAHVEEYEGEAESQSGESSAFEDLEGAESVHSLSSGEDSSDGSDWAEI</sequence>
<reference evidence="4" key="1">
    <citation type="journal article" date="2013" name="Genome Announc.">
        <title>Draft genome sequence of the grapevine dieback fungus Eutypa lata UCR-EL1.</title>
        <authorList>
            <person name="Blanco-Ulate B."/>
            <person name="Rolshausen P.E."/>
            <person name="Cantu D."/>
        </authorList>
    </citation>
    <scope>NUCLEOTIDE SEQUENCE [LARGE SCALE GENOMIC DNA]</scope>
    <source>
        <strain evidence="4">UCR-EL1</strain>
    </source>
</reference>
<dbReference type="HOGENOM" id="CLU_272981_0_0_1"/>
<dbReference type="KEGG" id="ela:UCREL1_8295"/>
<dbReference type="EMBL" id="KB707017">
    <property type="protein sequence ID" value="EMR64733.1"/>
    <property type="molecule type" value="Genomic_DNA"/>
</dbReference>
<proteinExistence type="predicted"/>
<feature type="compositionally biased region" description="Low complexity" evidence="2">
    <location>
        <begin position="851"/>
        <end position="861"/>
    </location>
</feature>
<name>M7SK70_EUTLA</name>
<organism evidence="3 4">
    <name type="scientific">Eutypa lata (strain UCR-EL1)</name>
    <name type="common">Grapevine dieback disease fungus</name>
    <name type="synonym">Eutypa armeniacae</name>
    <dbReference type="NCBI Taxonomy" id="1287681"/>
    <lineage>
        <taxon>Eukaryota</taxon>
        <taxon>Fungi</taxon>
        <taxon>Dikarya</taxon>
        <taxon>Ascomycota</taxon>
        <taxon>Pezizomycotina</taxon>
        <taxon>Sordariomycetes</taxon>
        <taxon>Xylariomycetidae</taxon>
        <taxon>Xylariales</taxon>
        <taxon>Diatrypaceae</taxon>
        <taxon>Eutypa</taxon>
    </lineage>
</organism>
<feature type="region of interest" description="Disordered" evidence="2">
    <location>
        <begin position="847"/>
        <end position="878"/>
    </location>
</feature>
<feature type="region of interest" description="Disordered" evidence="2">
    <location>
        <begin position="1"/>
        <end position="28"/>
    </location>
</feature>
<feature type="compositionally biased region" description="Basic and acidic residues" evidence="2">
    <location>
        <begin position="636"/>
        <end position="654"/>
    </location>
</feature>
<keyword evidence="4" id="KW-1185">Reference proteome</keyword>
<feature type="compositionally biased region" description="Low complexity" evidence="2">
    <location>
        <begin position="1092"/>
        <end position="1106"/>
    </location>
</feature>
<keyword evidence="1" id="KW-0175">Coiled coil</keyword>
<dbReference type="AlphaFoldDB" id="M7SK70"/>
<evidence type="ECO:0000313" key="3">
    <source>
        <dbReference type="EMBL" id="EMR64733.1"/>
    </source>
</evidence>
<feature type="compositionally biased region" description="Pro residues" evidence="2">
    <location>
        <begin position="621"/>
        <end position="631"/>
    </location>
</feature>
<feature type="region of interest" description="Disordered" evidence="2">
    <location>
        <begin position="45"/>
        <end position="210"/>
    </location>
</feature>
<protein>
    <submittedName>
        <fullName evidence="3">Uncharacterized protein</fullName>
    </submittedName>
</protein>
<feature type="compositionally biased region" description="Low complexity" evidence="2">
    <location>
        <begin position="52"/>
        <end position="65"/>
    </location>
</feature>